<evidence type="ECO:0000256" key="1">
    <source>
        <dbReference type="SAM" id="MobiDB-lite"/>
    </source>
</evidence>
<proteinExistence type="predicted"/>
<keyword evidence="2" id="KW-1133">Transmembrane helix</keyword>
<feature type="compositionally biased region" description="Polar residues" evidence="1">
    <location>
        <begin position="7"/>
        <end position="18"/>
    </location>
</feature>
<reference evidence="3 4" key="1">
    <citation type="submission" date="2020-07" db="EMBL/GenBank/DDBJ databases">
        <title>Roseicoccus Jingziensis gen. nov., sp. nov., isolated from coastal seawater.</title>
        <authorList>
            <person name="Feng X."/>
        </authorList>
    </citation>
    <scope>NUCLEOTIDE SEQUENCE [LARGE SCALE GENOMIC DNA]</scope>
    <source>
        <strain evidence="3 4">N1E253</strain>
    </source>
</reference>
<keyword evidence="4" id="KW-1185">Reference proteome</keyword>
<dbReference type="RefSeq" id="WP_178934030.1">
    <property type="nucleotide sequence ID" value="NZ_JACBAZ010000008.1"/>
</dbReference>
<sequence length="534" mass="59216">MAPIPDKSNQSNPSNESVSVDEMMARLKRGNRKKRHSESKEKRKSEGELVTREDGTQAIKVRRRKRRSKQPKKQSQTDPRLKWILLGCFGIGFVLLIVASIFIIVKYNGRTFKADTESMICSLSGSQSAELTQLRVTPVSAKANKVDIHWDKHSFIQNASFNNLRADIKATSFFSKNWIGEEIVASTGTLHLQVPQPSSEPNEATASPPYEFEAYRCNQLSLSFGDQRKAPQIADIEVSLRELANEQKQIVFSNGTLKIPDWPQMQLASGVLTLKSKSADIEARLVSESSNQGEITLKGSLPNNTRTAASLDVSAKNFPMEELLGKEMGRLIQGNIQSRSGSFSYDYNKAPEEALSFNLPFNATELFMSGLPMFKDLKKLTGETAYARVNFFNSTGVLMRTAQGLTLSEIDFANSSLLTMEGSIRVNHDGALSGTLKLGVPESYFEEEVPAPFTGPNSGFYHIDVKLAGNIRTPSDNLHSQLKPYLGASSRSETKALLEALVPEQQKKKPENGEKQPAPEGEPSEKDFDKLYPR</sequence>
<feature type="compositionally biased region" description="Basic and acidic residues" evidence="1">
    <location>
        <begin position="505"/>
        <end position="514"/>
    </location>
</feature>
<keyword evidence="2" id="KW-0472">Membrane</keyword>
<name>A0A851GIN0_9BACT</name>
<organism evidence="3 4">
    <name type="scientific">Oceaniferula marina</name>
    <dbReference type="NCBI Taxonomy" id="2748318"/>
    <lineage>
        <taxon>Bacteria</taxon>
        <taxon>Pseudomonadati</taxon>
        <taxon>Verrucomicrobiota</taxon>
        <taxon>Verrucomicrobiia</taxon>
        <taxon>Verrucomicrobiales</taxon>
        <taxon>Verrucomicrobiaceae</taxon>
        <taxon>Oceaniferula</taxon>
    </lineage>
</organism>
<feature type="region of interest" description="Disordered" evidence="1">
    <location>
        <begin position="1"/>
        <end position="76"/>
    </location>
</feature>
<protein>
    <recommendedName>
        <fullName evidence="5">AsmA-like C-terminal domain-containing protein</fullName>
    </recommendedName>
</protein>
<keyword evidence="2" id="KW-0812">Transmembrane</keyword>
<feature type="compositionally biased region" description="Basic residues" evidence="1">
    <location>
        <begin position="60"/>
        <end position="72"/>
    </location>
</feature>
<feature type="region of interest" description="Disordered" evidence="1">
    <location>
        <begin position="499"/>
        <end position="534"/>
    </location>
</feature>
<dbReference type="Proteomes" id="UP000557872">
    <property type="component" value="Unassembled WGS sequence"/>
</dbReference>
<evidence type="ECO:0000313" key="4">
    <source>
        <dbReference type="Proteomes" id="UP000557872"/>
    </source>
</evidence>
<dbReference type="AlphaFoldDB" id="A0A851GIN0"/>
<dbReference type="EMBL" id="JACBAZ010000008">
    <property type="protein sequence ID" value="NWK57206.1"/>
    <property type="molecule type" value="Genomic_DNA"/>
</dbReference>
<feature type="transmembrane region" description="Helical" evidence="2">
    <location>
        <begin position="83"/>
        <end position="105"/>
    </location>
</feature>
<evidence type="ECO:0000256" key="2">
    <source>
        <dbReference type="SAM" id="Phobius"/>
    </source>
</evidence>
<feature type="compositionally biased region" description="Basic residues" evidence="1">
    <location>
        <begin position="26"/>
        <end position="37"/>
    </location>
</feature>
<evidence type="ECO:0008006" key="5">
    <source>
        <dbReference type="Google" id="ProtNLM"/>
    </source>
</evidence>
<accession>A0A851GIN0</accession>
<gene>
    <name evidence="3" type="ORF">HW115_16405</name>
</gene>
<feature type="compositionally biased region" description="Basic and acidic residues" evidence="1">
    <location>
        <begin position="38"/>
        <end position="55"/>
    </location>
</feature>
<evidence type="ECO:0000313" key="3">
    <source>
        <dbReference type="EMBL" id="NWK57206.1"/>
    </source>
</evidence>
<comment type="caution">
    <text evidence="3">The sequence shown here is derived from an EMBL/GenBank/DDBJ whole genome shotgun (WGS) entry which is preliminary data.</text>
</comment>
<feature type="compositionally biased region" description="Basic and acidic residues" evidence="1">
    <location>
        <begin position="523"/>
        <end position="534"/>
    </location>
</feature>